<evidence type="ECO:0000256" key="2">
    <source>
        <dbReference type="SAM" id="Phobius"/>
    </source>
</evidence>
<evidence type="ECO:0000313" key="4">
    <source>
        <dbReference type="Proteomes" id="UP001595697"/>
    </source>
</evidence>
<dbReference type="RefSeq" id="WP_247262931.1">
    <property type="nucleotide sequence ID" value="NZ_JALJQZ010000102.1"/>
</dbReference>
<feature type="transmembrane region" description="Helical" evidence="2">
    <location>
        <begin position="65"/>
        <end position="89"/>
    </location>
</feature>
<sequence length="164" mass="17883">MSSNNNNGAGMAVAFAIAMLGIVGIFIFALLAFVAFVLTALAIFAWNSPLTLGKWTLHPHEARAFVTRGILGAFLVPAFLLFVNVFLNIHIEWNYLSYMLVGGYTLGSIGIEIIMADEQTVSAPPVTTYISPTPQLPASPKQAPQSMETEPFRFASWDDEEERG</sequence>
<gene>
    <name evidence="3" type="ORF">ACFOVS_10090</name>
</gene>
<name>A0ABV8E7P8_9HYPH</name>
<comment type="caution">
    <text evidence="3">The sequence shown here is derived from an EMBL/GenBank/DDBJ whole genome shotgun (WGS) entry which is preliminary data.</text>
</comment>
<feature type="transmembrane region" description="Helical" evidence="2">
    <location>
        <begin position="12"/>
        <end position="44"/>
    </location>
</feature>
<organism evidence="3 4">
    <name type="scientific">Rhizobium lemnae</name>
    <dbReference type="NCBI Taxonomy" id="1214924"/>
    <lineage>
        <taxon>Bacteria</taxon>
        <taxon>Pseudomonadati</taxon>
        <taxon>Pseudomonadota</taxon>
        <taxon>Alphaproteobacteria</taxon>
        <taxon>Hyphomicrobiales</taxon>
        <taxon>Rhizobiaceae</taxon>
        <taxon>Rhizobium/Agrobacterium group</taxon>
        <taxon>Rhizobium</taxon>
    </lineage>
</organism>
<accession>A0ABV8E7P8</accession>
<feature type="transmembrane region" description="Helical" evidence="2">
    <location>
        <begin position="95"/>
        <end position="115"/>
    </location>
</feature>
<keyword evidence="4" id="KW-1185">Reference proteome</keyword>
<dbReference type="EMBL" id="JBHSBD010000044">
    <property type="protein sequence ID" value="MFC3968471.1"/>
    <property type="molecule type" value="Genomic_DNA"/>
</dbReference>
<proteinExistence type="predicted"/>
<dbReference type="Proteomes" id="UP001595697">
    <property type="component" value="Unassembled WGS sequence"/>
</dbReference>
<keyword evidence="2" id="KW-0812">Transmembrane</keyword>
<evidence type="ECO:0000256" key="1">
    <source>
        <dbReference type="SAM" id="MobiDB-lite"/>
    </source>
</evidence>
<reference evidence="4" key="1">
    <citation type="journal article" date="2019" name="Int. J. Syst. Evol. Microbiol.">
        <title>The Global Catalogue of Microorganisms (GCM) 10K type strain sequencing project: providing services to taxonomists for standard genome sequencing and annotation.</title>
        <authorList>
            <consortium name="The Broad Institute Genomics Platform"/>
            <consortium name="The Broad Institute Genome Sequencing Center for Infectious Disease"/>
            <person name="Wu L."/>
            <person name="Ma J."/>
        </authorList>
    </citation>
    <scope>NUCLEOTIDE SEQUENCE [LARGE SCALE GENOMIC DNA]</scope>
    <source>
        <strain evidence="4">TBRC 5781</strain>
    </source>
</reference>
<feature type="region of interest" description="Disordered" evidence="1">
    <location>
        <begin position="131"/>
        <end position="164"/>
    </location>
</feature>
<keyword evidence="2" id="KW-1133">Transmembrane helix</keyword>
<evidence type="ECO:0000313" key="3">
    <source>
        <dbReference type="EMBL" id="MFC3968471.1"/>
    </source>
</evidence>
<keyword evidence="2" id="KW-0472">Membrane</keyword>
<protein>
    <submittedName>
        <fullName evidence="3">Uncharacterized protein</fullName>
    </submittedName>
</protein>